<proteinExistence type="inferred from homology"/>
<dbReference type="Pfam" id="PF00482">
    <property type="entry name" value="T2SSF"/>
    <property type="match status" value="2"/>
</dbReference>
<protein>
    <submittedName>
        <fullName evidence="9">Type II secretion system F family protein</fullName>
    </submittedName>
</protein>
<comment type="subcellular location">
    <subcellularLocation>
        <location evidence="1">Cell membrane</location>
        <topology evidence="1">Multi-pass membrane protein</topology>
    </subcellularLocation>
</comment>
<evidence type="ECO:0000256" key="5">
    <source>
        <dbReference type="ARBA" id="ARBA00022989"/>
    </source>
</evidence>
<evidence type="ECO:0000256" key="6">
    <source>
        <dbReference type="ARBA" id="ARBA00023136"/>
    </source>
</evidence>
<dbReference type="PANTHER" id="PTHR30012">
    <property type="entry name" value="GENERAL SECRETION PATHWAY PROTEIN"/>
    <property type="match status" value="1"/>
</dbReference>
<evidence type="ECO:0000256" key="7">
    <source>
        <dbReference type="SAM" id="Phobius"/>
    </source>
</evidence>
<sequence>MKQRRHGLSSQLGRVLRRIRTPLYTLPKEDAAGYCRRLAALLASGMPFPEALLYAAEGVRRLTRAAIRLKEAVLAGVPLSEALAREKFPRTAVQFCLLAERSGNYPRGLMLAAEALEREVRETAARGSTLYPALMCAGLLLLFVLFSAFVFPAFEKAFSSLSIPLPPLTETLAAAGTWLLTNIVWLLPVLGAAALLLFFVSRLPAVRLRLDALKLRSRAERCKIAVRFCRMLPLLQEGGATLPEALTCSAALLPNARAARGIQRAAARLLSGEPLSHTLAQEKLFPAFLVAAIAAGERSNSIASLLQSVLPALERERETAVRRSSAVLKTLLLCLAAAEIVLLFAALYAPILTLFASVL</sequence>
<comment type="similarity">
    <text evidence="2">Belongs to the GSP F family.</text>
</comment>
<evidence type="ECO:0000313" key="10">
    <source>
        <dbReference type="Proteomes" id="UP000824221"/>
    </source>
</evidence>
<dbReference type="EMBL" id="DXAJ01000033">
    <property type="protein sequence ID" value="HJA02150.1"/>
    <property type="molecule type" value="Genomic_DNA"/>
</dbReference>
<dbReference type="InterPro" id="IPR003004">
    <property type="entry name" value="GspF/PilC"/>
</dbReference>
<feature type="transmembrane region" description="Helical" evidence="7">
    <location>
        <begin position="174"/>
        <end position="200"/>
    </location>
</feature>
<dbReference type="InterPro" id="IPR042094">
    <property type="entry name" value="T2SS_GspF_sf"/>
</dbReference>
<accession>A0A9D2H2L8</accession>
<comment type="caution">
    <text evidence="9">The sequence shown here is derived from an EMBL/GenBank/DDBJ whole genome shotgun (WGS) entry which is preliminary data.</text>
</comment>
<dbReference type="Proteomes" id="UP000824221">
    <property type="component" value="Unassembled WGS sequence"/>
</dbReference>
<evidence type="ECO:0000256" key="4">
    <source>
        <dbReference type="ARBA" id="ARBA00022692"/>
    </source>
</evidence>
<dbReference type="Gene3D" id="1.20.81.30">
    <property type="entry name" value="Type II secretion system (T2SS), domain F"/>
    <property type="match status" value="2"/>
</dbReference>
<evidence type="ECO:0000313" key="9">
    <source>
        <dbReference type="EMBL" id="HJA02150.1"/>
    </source>
</evidence>
<keyword evidence="6 7" id="KW-0472">Membrane</keyword>
<dbReference type="GO" id="GO:0005886">
    <property type="term" value="C:plasma membrane"/>
    <property type="evidence" value="ECO:0007669"/>
    <property type="project" value="UniProtKB-SubCell"/>
</dbReference>
<feature type="transmembrane region" description="Helical" evidence="7">
    <location>
        <begin position="130"/>
        <end position="154"/>
    </location>
</feature>
<keyword evidence="5 7" id="KW-1133">Transmembrane helix</keyword>
<evidence type="ECO:0000256" key="2">
    <source>
        <dbReference type="ARBA" id="ARBA00005745"/>
    </source>
</evidence>
<feature type="transmembrane region" description="Helical" evidence="7">
    <location>
        <begin position="331"/>
        <end position="356"/>
    </location>
</feature>
<dbReference type="InterPro" id="IPR018076">
    <property type="entry name" value="T2SS_GspF_dom"/>
</dbReference>
<evidence type="ECO:0000256" key="3">
    <source>
        <dbReference type="ARBA" id="ARBA00022475"/>
    </source>
</evidence>
<dbReference type="AlphaFoldDB" id="A0A9D2H2L8"/>
<evidence type="ECO:0000256" key="1">
    <source>
        <dbReference type="ARBA" id="ARBA00004651"/>
    </source>
</evidence>
<keyword evidence="4 7" id="KW-0812">Transmembrane</keyword>
<dbReference type="PANTHER" id="PTHR30012:SF0">
    <property type="entry name" value="TYPE II SECRETION SYSTEM PROTEIN F-RELATED"/>
    <property type="match status" value="1"/>
</dbReference>
<reference evidence="9" key="1">
    <citation type="journal article" date="2021" name="PeerJ">
        <title>Extensive microbial diversity within the chicken gut microbiome revealed by metagenomics and culture.</title>
        <authorList>
            <person name="Gilroy R."/>
            <person name="Ravi A."/>
            <person name="Getino M."/>
            <person name="Pursley I."/>
            <person name="Horton D.L."/>
            <person name="Alikhan N.F."/>
            <person name="Baker D."/>
            <person name="Gharbi K."/>
            <person name="Hall N."/>
            <person name="Watson M."/>
            <person name="Adriaenssens E.M."/>
            <person name="Foster-Nyarko E."/>
            <person name="Jarju S."/>
            <person name="Secka A."/>
            <person name="Antonio M."/>
            <person name="Oren A."/>
            <person name="Chaudhuri R.R."/>
            <person name="La Ragione R."/>
            <person name="Hildebrand F."/>
            <person name="Pallen M.J."/>
        </authorList>
    </citation>
    <scope>NUCLEOTIDE SEQUENCE</scope>
    <source>
        <strain evidence="9">CHK156-179</strain>
    </source>
</reference>
<feature type="domain" description="Type II secretion system protein GspF" evidence="8">
    <location>
        <begin position="228"/>
        <end position="350"/>
    </location>
</feature>
<feature type="domain" description="Type II secretion system protein GspF" evidence="8">
    <location>
        <begin position="34"/>
        <end position="152"/>
    </location>
</feature>
<gene>
    <name evidence="9" type="ORF">H9797_02065</name>
</gene>
<evidence type="ECO:0000259" key="8">
    <source>
        <dbReference type="Pfam" id="PF00482"/>
    </source>
</evidence>
<keyword evidence="3" id="KW-1003">Cell membrane</keyword>
<organism evidence="9 10">
    <name type="scientific">Candidatus Gallimonas gallistercoris</name>
    <dbReference type="NCBI Taxonomy" id="2838602"/>
    <lineage>
        <taxon>Bacteria</taxon>
        <taxon>Bacillati</taxon>
        <taxon>Bacillota</taxon>
        <taxon>Clostridia</taxon>
        <taxon>Candidatus Gallimonas</taxon>
    </lineage>
</organism>
<name>A0A9D2H2L8_9FIRM</name>
<reference evidence="9" key="2">
    <citation type="submission" date="2021-04" db="EMBL/GenBank/DDBJ databases">
        <authorList>
            <person name="Gilroy R."/>
        </authorList>
    </citation>
    <scope>NUCLEOTIDE SEQUENCE</scope>
    <source>
        <strain evidence="9">CHK156-179</strain>
    </source>
</reference>